<reference evidence="1" key="1">
    <citation type="journal article" date="2023" name="Mol. Biol. Evol.">
        <title>Third-Generation Sequencing Reveals the Adaptive Role of the Epigenome in Three Deep-Sea Polychaetes.</title>
        <authorList>
            <person name="Perez M."/>
            <person name="Aroh O."/>
            <person name="Sun Y."/>
            <person name="Lan Y."/>
            <person name="Juniper S.K."/>
            <person name="Young C.R."/>
            <person name="Angers B."/>
            <person name="Qian P.Y."/>
        </authorList>
    </citation>
    <scope>NUCLEOTIDE SEQUENCE</scope>
    <source>
        <strain evidence="1">R07B-5</strain>
    </source>
</reference>
<keyword evidence="2" id="KW-1185">Reference proteome</keyword>
<comment type="caution">
    <text evidence="1">The sequence shown here is derived from an EMBL/GenBank/DDBJ whole genome shotgun (WGS) entry which is preliminary data.</text>
</comment>
<sequence length="157" mass="17717">MLDCVVTHDEADITLRSYKLKAVAEGAQTIRILSDDTDVFVLLVYWTSRMRVLGQPGATHAQLQQTACTFFLPLYGQKGCTTMNDAHCHKKPPPLKKLPPTDANLQLHVLQAHLQMLLTNVVHLKKLETLPTLVGTKAPPLHRPSQQHQLLPKHYWM</sequence>
<evidence type="ECO:0000313" key="2">
    <source>
        <dbReference type="Proteomes" id="UP001209878"/>
    </source>
</evidence>
<organism evidence="1 2">
    <name type="scientific">Ridgeia piscesae</name>
    <name type="common">Tubeworm</name>
    <dbReference type="NCBI Taxonomy" id="27915"/>
    <lineage>
        <taxon>Eukaryota</taxon>
        <taxon>Metazoa</taxon>
        <taxon>Spiralia</taxon>
        <taxon>Lophotrochozoa</taxon>
        <taxon>Annelida</taxon>
        <taxon>Polychaeta</taxon>
        <taxon>Sedentaria</taxon>
        <taxon>Canalipalpata</taxon>
        <taxon>Sabellida</taxon>
        <taxon>Siboglinidae</taxon>
        <taxon>Ridgeia</taxon>
    </lineage>
</organism>
<proteinExistence type="predicted"/>
<dbReference type="AlphaFoldDB" id="A0AAD9KMS3"/>
<name>A0AAD9KMS3_RIDPI</name>
<dbReference type="Proteomes" id="UP001209878">
    <property type="component" value="Unassembled WGS sequence"/>
</dbReference>
<dbReference type="EMBL" id="JAODUO010000886">
    <property type="protein sequence ID" value="KAK2173293.1"/>
    <property type="molecule type" value="Genomic_DNA"/>
</dbReference>
<evidence type="ECO:0000313" key="1">
    <source>
        <dbReference type="EMBL" id="KAK2173293.1"/>
    </source>
</evidence>
<accession>A0AAD9KMS3</accession>
<protein>
    <submittedName>
        <fullName evidence="1">Uncharacterized protein</fullName>
    </submittedName>
</protein>
<gene>
    <name evidence="1" type="ORF">NP493_885g01021</name>
</gene>